<name>A0A411AVH1_9CAUD</name>
<keyword evidence="2" id="KW-1185">Reference proteome</keyword>
<dbReference type="EMBL" id="MK370036">
    <property type="protein sequence ID" value="QAX92097.1"/>
    <property type="molecule type" value="Genomic_DNA"/>
</dbReference>
<dbReference type="InterPro" id="IPR055988">
    <property type="entry name" value="DUF7566"/>
</dbReference>
<dbReference type="RefSeq" id="YP_009819284.1">
    <property type="nucleotide sequence ID" value="NC_048149.1"/>
</dbReference>
<dbReference type="Pfam" id="PF24450">
    <property type="entry name" value="DUF7566"/>
    <property type="match status" value="1"/>
</dbReference>
<proteinExistence type="predicted"/>
<sequence length="37" mass="4128">MEAAMLEMVQSFNIAEMIDEMVKGIDISTFTQSAESE</sequence>
<protein>
    <submittedName>
        <fullName evidence="1">Uncharacterized protein</fullName>
    </submittedName>
</protein>
<evidence type="ECO:0000313" key="1">
    <source>
        <dbReference type="EMBL" id="QAX92097.1"/>
    </source>
</evidence>
<organism evidence="1 2">
    <name type="scientific">Salmonella phage 1-23</name>
    <dbReference type="NCBI Taxonomy" id="2508061"/>
    <lineage>
        <taxon>Viruses</taxon>
        <taxon>Duplodnaviria</taxon>
        <taxon>Heunggongvirae</taxon>
        <taxon>Uroviricota</taxon>
        <taxon>Caudoviricetes</taxon>
        <taxon>Demerecviridae</taxon>
        <taxon>Markadamsvirinae</taxon>
        <taxon>Epseptimavirus</taxon>
        <taxon>Epseptimavirus ev123</taxon>
    </lineage>
</organism>
<evidence type="ECO:0000313" key="2">
    <source>
        <dbReference type="Proteomes" id="UP000289847"/>
    </source>
</evidence>
<accession>A0A411AVH1</accession>
<dbReference type="Proteomes" id="UP000289847">
    <property type="component" value="Segment"/>
</dbReference>
<reference evidence="1 2" key="1">
    <citation type="submission" date="2019-01" db="EMBL/GenBank/DDBJ databases">
        <authorList>
            <person name="Cong C."/>
            <person name="Yuan Y."/>
            <person name="Xu Y."/>
            <person name="Wang L."/>
            <person name="Li X."/>
        </authorList>
    </citation>
    <scope>NUCLEOTIDE SEQUENCE [LARGE SCALE GENOMIC DNA]</scope>
    <source>
        <strain evidence="1">Sewage</strain>
    </source>
</reference>
<dbReference type="GeneID" id="55010687"/>
<dbReference type="KEGG" id="vg:55010687"/>